<dbReference type="Gene3D" id="3.40.50.720">
    <property type="entry name" value="NAD(P)-binding Rossmann-like Domain"/>
    <property type="match status" value="1"/>
</dbReference>
<proteinExistence type="inferred from homology"/>
<dbReference type="InterPro" id="IPR036291">
    <property type="entry name" value="NAD(P)-bd_dom_sf"/>
</dbReference>
<evidence type="ECO:0000313" key="3">
    <source>
        <dbReference type="EMBL" id="PXZ01459.1"/>
    </source>
</evidence>
<dbReference type="SUPFAM" id="SSF51735">
    <property type="entry name" value="NAD(P)-binding Rossmann-fold domains"/>
    <property type="match status" value="1"/>
</dbReference>
<dbReference type="Pfam" id="PF00106">
    <property type="entry name" value="adh_short"/>
    <property type="match status" value="1"/>
</dbReference>
<organism evidence="3 4">
    <name type="scientific">Commensalibacter melissae</name>
    <dbReference type="NCBI Taxonomy" id="2070537"/>
    <lineage>
        <taxon>Bacteria</taxon>
        <taxon>Pseudomonadati</taxon>
        <taxon>Pseudomonadota</taxon>
        <taxon>Alphaproteobacteria</taxon>
        <taxon>Acetobacterales</taxon>
        <taxon>Acetobacteraceae</taxon>
    </lineage>
</organism>
<dbReference type="EMBL" id="QGLT01000001">
    <property type="protein sequence ID" value="PXZ01459.1"/>
    <property type="molecule type" value="Genomic_DNA"/>
</dbReference>
<name>A0A318MZM3_9PROT</name>
<dbReference type="InterPro" id="IPR002347">
    <property type="entry name" value="SDR_fam"/>
</dbReference>
<evidence type="ECO:0000256" key="1">
    <source>
        <dbReference type="ARBA" id="ARBA00006484"/>
    </source>
</evidence>
<dbReference type="Proteomes" id="UP000247565">
    <property type="component" value="Unassembled WGS sequence"/>
</dbReference>
<sequence>MIDINLSKNNQTLNYQPKTQFNSAKNILITGASSGIGQSLAIACANKGKTLFLWGRSQEKLDRTAQLCLNKGAKVQIFSIDLADSKNSLRQLETLLSNYTIDMAIMAAGSGDIREDKNNLESDELLLKLMHLNYVTPCVMSNKIAQQMIDRGIYGQLVFVGSVAAFHSLPFATAYSSSKAGLSRFVDSLRISVKKWNIKITLITPGFVDTPMSQRLECNKPFMISLETATQKIIKAVNEGKAELIMPKLFVYLKWIDLVMPNRLKDFILSHLRVKQS</sequence>
<dbReference type="GO" id="GO:0016491">
    <property type="term" value="F:oxidoreductase activity"/>
    <property type="evidence" value="ECO:0007669"/>
    <property type="project" value="UniProtKB-KW"/>
</dbReference>
<dbReference type="PANTHER" id="PTHR44196:SF1">
    <property type="entry name" value="DEHYDROGENASE_REDUCTASE SDR FAMILY MEMBER 7B"/>
    <property type="match status" value="1"/>
</dbReference>
<dbReference type="RefSeq" id="WP_110437979.1">
    <property type="nucleotide sequence ID" value="NZ_CP046393.1"/>
</dbReference>
<dbReference type="OrthoDB" id="335726at2"/>
<dbReference type="PANTHER" id="PTHR44196">
    <property type="entry name" value="DEHYDROGENASE/REDUCTASE SDR FAMILY MEMBER 7B"/>
    <property type="match status" value="1"/>
</dbReference>
<dbReference type="PRINTS" id="PR00081">
    <property type="entry name" value="GDHRDH"/>
</dbReference>
<comment type="caution">
    <text evidence="3">The sequence shown here is derived from an EMBL/GenBank/DDBJ whole genome shotgun (WGS) entry which is preliminary data.</text>
</comment>
<comment type="similarity">
    <text evidence="1">Belongs to the short-chain dehydrogenases/reductases (SDR) family.</text>
</comment>
<accession>A0A318MZM3</accession>
<gene>
    <name evidence="3" type="ORF">DK869_00130</name>
</gene>
<evidence type="ECO:0000313" key="4">
    <source>
        <dbReference type="Proteomes" id="UP000247565"/>
    </source>
</evidence>
<dbReference type="AlphaFoldDB" id="A0A318MZM3"/>
<dbReference type="InterPro" id="IPR020904">
    <property type="entry name" value="Sc_DH/Rdtase_CS"/>
</dbReference>
<evidence type="ECO:0000256" key="2">
    <source>
        <dbReference type="ARBA" id="ARBA00023002"/>
    </source>
</evidence>
<dbReference type="PROSITE" id="PS00061">
    <property type="entry name" value="ADH_SHORT"/>
    <property type="match status" value="1"/>
</dbReference>
<keyword evidence="4" id="KW-1185">Reference proteome</keyword>
<keyword evidence="2" id="KW-0560">Oxidoreductase</keyword>
<reference evidence="3 4" key="1">
    <citation type="submission" date="2018-05" db="EMBL/GenBank/DDBJ databases">
        <title>Reference genomes for bee gut microbiota database.</title>
        <authorList>
            <person name="Ellegaard K.M."/>
        </authorList>
    </citation>
    <scope>NUCLEOTIDE SEQUENCE [LARGE SCALE GENOMIC DNA]</scope>
    <source>
        <strain evidence="3 4">ESL0284</strain>
    </source>
</reference>
<dbReference type="GO" id="GO:0016020">
    <property type="term" value="C:membrane"/>
    <property type="evidence" value="ECO:0007669"/>
    <property type="project" value="TreeGrafter"/>
</dbReference>
<protein>
    <submittedName>
        <fullName evidence="3">Oxidoreductase</fullName>
    </submittedName>
</protein>